<dbReference type="PANTHER" id="PTHR11669">
    <property type="entry name" value="REPLICATION FACTOR C / DNA POLYMERASE III GAMMA-TAU SUBUNIT"/>
    <property type="match status" value="1"/>
</dbReference>
<dbReference type="Pfam" id="PF12169">
    <property type="entry name" value="DNA_pol3_gamma3"/>
    <property type="match status" value="1"/>
</dbReference>
<dbReference type="InterPro" id="IPR022754">
    <property type="entry name" value="DNA_pol_III_gamma-3"/>
</dbReference>
<evidence type="ECO:0000313" key="15">
    <source>
        <dbReference type="EMBL" id="CDI41014.1"/>
    </source>
</evidence>
<dbReference type="InterPro" id="IPR012763">
    <property type="entry name" value="DNA_pol_III_sug/sutau_N"/>
</dbReference>
<evidence type="ECO:0000256" key="3">
    <source>
        <dbReference type="ARBA" id="ARBA00022679"/>
    </source>
</evidence>
<evidence type="ECO:0000256" key="8">
    <source>
        <dbReference type="ARBA" id="ARBA00022833"/>
    </source>
</evidence>
<keyword evidence="6" id="KW-0479">Metal-binding</keyword>
<dbReference type="HOGENOM" id="CLU_006229_0_3_9"/>
<evidence type="ECO:0000313" key="16">
    <source>
        <dbReference type="Proteomes" id="UP000010802"/>
    </source>
</evidence>
<dbReference type="InterPro" id="IPR045085">
    <property type="entry name" value="HLD_clamp_pol_III_gamma_tau"/>
</dbReference>
<evidence type="ECO:0000256" key="10">
    <source>
        <dbReference type="ARBA" id="ARBA00022932"/>
    </source>
</evidence>
<dbReference type="InterPro" id="IPR008921">
    <property type="entry name" value="DNA_pol3_clamp-load_cplx_C"/>
</dbReference>
<dbReference type="CDD" id="cd18137">
    <property type="entry name" value="HLD_clamp_pol_III_gamma_tau"/>
    <property type="match status" value="1"/>
</dbReference>
<evidence type="ECO:0000256" key="13">
    <source>
        <dbReference type="SAM" id="MobiDB-lite"/>
    </source>
</evidence>
<dbReference type="InterPro" id="IPR050238">
    <property type="entry name" value="DNA_Rep/Repair_Clamp_Loader"/>
</dbReference>
<evidence type="ECO:0000256" key="11">
    <source>
        <dbReference type="ARBA" id="ARBA00049244"/>
    </source>
</evidence>
<dbReference type="SMART" id="SM00382">
    <property type="entry name" value="AAA"/>
    <property type="match status" value="1"/>
</dbReference>
<dbReference type="FunFam" id="3.40.50.300:FF:000014">
    <property type="entry name" value="DNA polymerase III subunit gamma/tau"/>
    <property type="match status" value="1"/>
</dbReference>
<dbReference type="GO" id="GO:0009360">
    <property type="term" value="C:DNA polymerase III complex"/>
    <property type="evidence" value="ECO:0007669"/>
    <property type="project" value="InterPro"/>
</dbReference>
<dbReference type="RefSeq" id="WP_013779368.1">
    <property type="nucleotide sequence ID" value="NC_015519.1"/>
</dbReference>
<evidence type="ECO:0000256" key="5">
    <source>
        <dbReference type="ARBA" id="ARBA00022705"/>
    </source>
</evidence>
<dbReference type="EC" id="2.7.7.7" evidence="2"/>
<dbReference type="Proteomes" id="UP000010802">
    <property type="component" value="Chromosome"/>
</dbReference>
<dbReference type="Gene3D" id="1.10.8.60">
    <property type="match status" value="1"/>
</dbReference>
<evidence type="ECO:0000256" key="12">
    <source>
        <dbReference type="SAM" id="Coils"/>
    </source>
</evidence>
<keyword evidence="16" id="KW-1185">Reference proteome</keyword>
<keyword evidence="10" id="KW-0239">DNA-directed DNA polymerase</keyword>
<dbReference type="SUPFAM" id="SSF52540">
    <property type="entry name" value="P-loop containing nucleoside triphosphate hydrolases"/>
    <property type="match status" value="1"/>
</dbReference>
<dbReference type="eggNOG" id="COG2812">
    <property type="taxonomic scope" value="Bacteria"/>
</dbReference>
<feature type="region of interest" description="Disordered" evidence="13">
    <location>
        <begin position="547"/>
        <end position="580"/>
    </location>
</feature>
<evidence type="ECO:0000256" key="9">
    <source>
        <dbReference type="ARBA" id="ARBA00022840"/>
    </source>
</evidence>
<protein>
    <recommendedName>
        <fullName evidence="2">DNA-directed DNA polymerase</fullName>
        <ecNumber evidence="2">2.7.7.7</ecNumber>
    </recommendedName>
</protein>
<dbReference type="GO" id="GO:0003887">
    <property type="term" value="F:DNA-directed DNA polymerase activity"/>
    <property type="evidence" value="ECO:0007669"/>
    <property type="project" value="UniProtKB-KW"/>
</dbReference>
<dbReference type="GO" id="GO:0006261">
    <property type="term" value="P:DNA-templated DNA replication"/>
    <property type="evidence" value="ECO:0007669"/>
    <property type="project" value="TreeGrafter"/>
</dbReference>
<gene>
    <name evidence="15" type="primary">dnaX</name>
    <name evidence="15" type="ordered locus">TEPIRE1_2512</name>
</gene>
<dbReference type="Pfam" id="PF13177">
    <property type="entry name" value="DNA_pol3_delta2"/>
    <property type="match status" value="1"/>
</dbReference>
<evidence type="ECO:0000256" key="1">
    <source>
        <dbReference type="ARBA" id="ARBA00006360"/>
    </source>
</evidence>
<keyword evidence="3 15" id="KW-0808">Transferase</keyword>
<name>F4LSQ9_TEPAE</name>
<dbReference type="EMBL" id="HF563609">
    <property type="protein sequence ID" value="CDI41014.1"/>
    <property type="molecule type" value="Genomic_DNA"/>
</dbReference>
<comment type="similarity">
    <text evidence="1">Belongs to the DnaX/STICHEL family.</text>
</comment>
<keyword evidence="7" id="KW-0547">Nucleotide-binding</keyword>
<dbReference type="GO" id="GO:0046872">
    <property type="term" value="F:metal ion binding"/>
    <property type="evidence" value="ECO:0007669"/>
    <property type="project" value="UniProtKB-KW"/>
</dbReference>
<sequence length="599" mass="66798">MSYVALYRKYRPQNFDEIVGQKAIVTTLKNQLKSGKIAHAYLFCGMRGTGKTSTARVFAKALNCEKGPIENPCNTCASCKAITSGNMMDVIEMDAASNRGIDDIRDLREKVNFAPSEGRYKIYIIDEVHMLTTEAFNALLKTLEEPPKYVIFILATTEPDKLPPTILSRCMRFDFKRITTSEIAERLKKVAQDSEIDVDDKALLQIAAHSQGSVRDALSLLDKAMAFGKGKLAYEDILILLGAVSNEVFYDVSAAVIKGNGTDLLNVVDEVAKQGKDLFRFMDDLLEHFRNLLMVSIGADRSLIDVIDEDYAKLQEISKGYTREKLLSIINVLKDAANDVKWSSQPRIILEAALVKLTLPAFWEKEEGYIARIQQLERQVAALEEQLQNAVKIGCDNTNQSISKSHDAASAKNTLPTDTLVSDGHDLTQKIKKSKDKSESVESVKIDESDKEKADDSKILLRLQEAWPNVLESLGSKRKMTLYSSIKAGGIRPAKIEKNKLYLINDGDAVYEEIILTEKHTIEEIIKQITDIDVTVKGFIVEQDNELPEPSASEELSAALEENDSMADESKAESEEISGEEYGKRVIEFVGEDIVTFKD</sequence>
<dbReference type="Gene3D" id="1.20.272.10">
    <property type="match status" value="1"/>
</dbReference>
<proteinExistence type="inferred from homology"/>
<dbReference type="GO" id="GO:0003677">
    <property type="term" value="F:DNA binding"/>
    <property type="evidence" value="ECO:0007669"/>
    <property type="project" value="InterPro"/>
</dbReference>
<dbReference type="PANTHER" id="PTHR11669:SF0">
    <property type="entry name" value="PROTEIN STICHEL-LIKE 2"/>
    <property type="match status" value="1"/>
</dbReference>
<accession>F4LSQ9</accession>
<keyword evidence="8" id="KW-0862">Zinc</keyword>
<evidence type="ECO:0000256" key="4">
    <source>
        <dbReference type="ARBA" id="ARBA00022695"/>
    </source>
</evidence>
<evidence type="ECO:0000256" key="2">
    <source>
        <dbReference type="ARBA" id="ARBA00012417"/>
    </source>
</evidence>
<dbReference type="NCBIfam" id="NF004046">
    <property type="entry name" value="PRK05563.1"/>
    <property type="match status" value="1"/>
</dbReference>
<feature type="domain" description="AAA+ ATPase" evidence="14">
    <location>
        <begin position="37"/>
        <end position="179"/>
    </location>
</feature>
<reference evidence="16" key="1">
    <citation type="journal article" date="2013" name="Genome Announc.">
        <title>First genome sequence of a syntrophic acetate-oxidizing bacterium, Tepidanaerobacter acetatoxydans strain Re1.</title>
        <authorList>
            <person name="Manzoor S."/>
            <person name="Bongcam-Rudloff E."/>
            <person name="Schnurer A."/>
            <person name="Muller B."/>
        </authorList>
    </citation>
    <scope>NUCLEOTIDE SEQUENCE [LARGE SCALE GENOMIC DNA]</scope>
    <source>
        <strain evidence="16">Re1</strain>
    </source>
</reference>
<dbReference type="CDD" id="cd00009">
    <property type="entry name" value="AAA"/>
    <property type="match status" value="1"/>
</dbReference>
<dbReference type="Pfam" id="PF22608">
    <property type="entry name" value="DNAX_ATPase_lid"/>
    <property type="match status" value="1"/>
</dbReference>
<dbReference type="SUPFAM" id="SSF48019">
    <property type="entry name" value="post-AAA+ oligomerization domain-like"/>
    <property type="match status" value="1"/>
</dbReference>
<dbReference type="OrthoDB" id="9810148at2"/>
<keyword evidence="4 15" id="KW-0548">Nucleotidyltransferase</keyword>
<keyword evidence="9" id="KW-0067">ATP-binding</keyword>
<dbReference type="AlphaFoldDB" id="F4LSQ9"/>
<dbReference type="KEGG" id="tae:TepiRe1_2512"/>
<evidence type="ECO:0000256" key="7">
    <source>
        <dbReference type="ARBA" id="ARBA00022741"/>
    </source>
</evidence>
<dbReference type="STRING" id="1209989.TepRe1_2336"/>
<dbReference type="NCBIfam" id="TIGR02397">
    <property type="entry name" value="dnaX_nterm"/>
    <property type="match status" value="1"/>
</dbReference>
<feature type="region of interest" description="Disordered" evidence="13">
    <location>
        <begin position="429"/>
        <end position="449"/>
    </location>
</feature>
<dbReference type="InterPro" id="IPR027417">
    <property type="entry name" value="P-loop_NTPase"/>
</dbReference>
<dbReference type="GO" id="GO:0005524">
    <property type="term" value="F:ATP binding"/>
    <property type="evidence" value="ECO:0007669"/>
    <property type="project" value="UniProtKB-KW"/>
</dbReference>
<dbReference type="KEGG" id="tep:TepRe1_2336"/>
<keyword evidence="12" id="KW-0175">Coiled coil</keyword>
<feature type="compositionally biased region" description="Basic and acidic residues" evidence="13">
    <location>
        <begin position="436"/>
        <end position="449"/>
    </location>
</feature>
<evidence type="ECO:0000256" key="6">
    <source>
        <dbReference type="ARBA" id="ARBA00022723"/>
    </source>
</evidence>
<dbReference type="InterPro" id="IPR003593">
    <property type="entry name" value="AAA+_ATPase"/>
</dbReference>
<dbReference type="Gene3D" id="3.40.50.300">
    <property type="entry name" value="P-loop containing nucleotide triphosphate hydrolases"/>
    <property type="match status" value="1"/>
</dbReference>
<feature type="compositionally biased region" description="Low complexity" evidence="13">
    <location>
        <begin position="548"/>
        <end position="560"/>
    </location>
</feature>
<evidence type="ECO:0000259" key="14">
    <source>
        <dbReference type="SMART" id="SM00382"/>
    </source>
</evidence>
<comment type="catalytic activity">
    <reaction evidence="11">
        <text>DNA(n) + a 2'-deoxyribonucleoside 5'-triphosphate = DNA(n+1) + diphosphate</text>
        <dbReference type="Rhea" id="RHEA:22508"/>
        <dbReference type="Rhea" id="RHEA-COMP:17339"/>
        <dbReference type="Rhea" id="RHEA-COMP:17340"/>
        <dbReference type="ChEBI" id="CHEBI:33019"/>
        <dbReference type="ChEBI" id="CHEBI:61560"/>
        <dbReference type="ChEBI" id="CHEBI:173112"/>
        <dbReference type="EC" id="2.7.7.7"/>
    </reaction>
</comment>
<organism evidence="15 16">
    <name type="scientific">Tepidanaerobacter acetatoxydans (strain DSM 21804 / JCM 16047 / Re1)</name>
    <dbReference type="NCBI Taxonomy" id="1209989"/>
    <lineage>
        <taxon>Bacteria</taxon>
        <taxon>Bacillati</taxon>
        <taxon>Bacillota</taxon>
        <taxon>Clostridia</taxon>
        <taxon>Thermosediminibacterales</taxon>
        <taxon>Tepidanaerobacteraceae</taxon>
        <taxon>Tepidanaerobacter</taxon>
    </lineage>
</organism>
<keyword evidence="5" id="KW-0235">DNA replication</keyword>
<feature type="coiled-coil region" evidence="12">
    <location>
        <begin position="366"/>
        <end position="393"/>
    </location>
</feature>